<dbReference type="OrthoDB" id="7956040at2759"/>
<name>A0A2G9HQF5_9LAMI</name>
<dbReference type="InterPro" id="IPR036047">
    <property type="entry name" value="F-box-like_dom_sf"/>
</dbReference>
<dbReference type="PANTHER" id="PTHR31672">
    <property type="entry name" value="BNACNNG10540D PROTEIN"/>
    <property type="match status" value="1"/>
</dbReference>
<reference evidence="3" key="1">
    <citation type="journal article" date="2018" name="Gigascience">
        <title>Genome assembly of the Pink Ipe (Handroanthus impetiginosus, Bignoniaceae), a highly valued, ecologically keystone Neotropical timber forest tree.</title>
        <authorList>
            <person name="Silva-Junior O.B."/>
            <person name="Grattapaglia D."/>
            <person name="Novaes E."/>
            <person name="Collevatti R.G."/>
        </authorList>
    </citation>
    <scope>NUCLEOTIDE SEQUENCE [LARGE SCALE GENOMIC DNA]</scope>
    <source>
        <strain evidence="3">cv. UFG-1</strain>
    </source>
</reference>
<dbReference type="PROSITE" id="PS50181">
    <property type="entry name" value="FBOX"/>
    <property type="match status" value="1"/>
</dbReference>
<gene>
    <name evidence="2" type="ORF">CDL12_07794</name>
</gene>
<dbReference type="Pfam" id="PF12937">
    <property type="entry name" value="F-box-like"/>
    <property type="match status" value="1"/>
</dbReference>
<dbReference type="PANTHER" id="PTHR31672:SF2">
    <property type="entry name" value="F-BOX DOMAIN-CONTAINING PROTEIN"/>
    <property type="match status" value="1"/>
</dbReference>
<dbReference type="Proteomes" id="UP000231279">
    <property type="component" value="Unassembled WGS sequence"/>
</dbReference>
<protein>
    <recommendedName>
        <fullName evidence="1">F-box domain-containing protein</fullName>
    </recommendedName>
</protein>
<dbReference type="Gene3D" id="1.20.1280.50">
    <property type="match status" value="1"/>
</dbReference>
<dbReference type="Gene3D" id="2.120.10.80">
    <property type="entry name" value="Kelch-type beta propeller"/>
    <property type="match status" value="1"/>
</dbReference>
<dbReference type="InterPro" id="IPR006652">
    <property type="entry name" value="Kelch_1"/>
</dbReference>
<dbReference type="InterPro" id="IPR001810">
    <property type="entry name" value="F-box_dom"/>
</dbReference>
<feature type="domain" description="F-box" evidence="1">
    <location>
        <begin position="1"/>
        <end position="45"/>
    </location>
</feature>
<sequence>MWSNLPFDLLAKIFSYLPPESLARAKAACRNWQPAAESAAAVAHLHRHSHPPWFIALPTRSWGLSCYVHNPVGKSWHLLSIDRTISTIKPIATIGGLLLLKITSITALKLAIYNPFTKQFKPLPLLNVARTNPAVGVVEKTSTQNFSKFGFKIYVAGGMSDSASGGAIYQQTIEMYDSFLDKWTIIGPMPVEFAVRLTVWTPNESVHSNGVIYWMTSARAYSAMGFEIATNRWRELAVPMADKLEFAALVPRNGKLAVVGGICGGDAAVWELGEDEDQWSVVAKVPLELGIRALGEKMNWGSMKCVGTEGAVCLYRDLGSGIIVRREAYGEGKWEWDWIEGCCLVGGKEIKNFAIKGFLLHPNLARSDF</sequence>
<evidence type="ECO:0000313" key="2">
    <source>
        <dbReference type="EMBL" id="PIN19520.1"/>
    </source>
</evidence>
<dbReference type="AlphaFoldDB" id="A0A2G9HQF5"/>
<organism evidence="2 3">
    <name type="scientific">Handroanthus impetiginosus</name>
    <dbReference type="NCBI Taxonomy" id="429701"/>
    <lineage>
        <taxon>Eukaryota</taxon>
        <taxon>Viridiplantae</taxon>
        <taxon>Streptophyta</taxon>
        <taxon>Embryophyta</taxon>
        <taxon>Tracheophyta</taxon>
        <taxon>Spermatophyta</taxon>
        <taxon>Magnoliopsida</taxon>
        <taxon>eudicotyledons</taxon>
        <taxon>Gunneridae</taxon>
        <taxon>Pentapetalae</taxon>
        <taxon>asterids</taxon>
        <taxon>lamiids</taxon>
        <taxon>Lamiales</taxon>
        <taxon>Bignoniaceae</taxon>
        <taxon>Crescentiina</taxon>
        <taxon>Tabebuia alliance</taxon>
        <taxon>Handroanthus</taxon>
    </lineage>
</organism>
<dbReference type="SMART" id="SM00612">
    <property type="entry name" value="Kelch"/>
    <property type="match status" value="2"/>
</dbReference>
<dbReference type="SUPFAM" id="SSF117281">
    <property type="entry name" value="Kelch motif"/>
    <property type="match status" value="1"/>
</dbReference>
<dbReference type="CDD" id="cd09917">
    <property type="entry name" value="F-box_SF"/>
    <property type="match status" value="1"/>
</dbReference>
<accession>A0A2G9HQF5</accession>
<evidence type="ECO:0000313" key="3">
    <source>
        <dbReference type="Proteomes" id="UP000231279"/>
    </source>
</evidence>
<comment type="caution">
    <text evidence="2">The sequence shown here is derived from an EMBL/GenBank/DDBJ whole genome shotgun (WGS) entry which is preliminary data.</text>
</comment>
<dbReference type="InterPro" id="IPR015915">
    <property type="entry name" value="Kelch-typ_b-propeller"/>
</dbReference>
<dbReference type="SUPFAM" id="SSF81383">
    <property type="entry name" value="F-box domain"/>
    <property type="match status" value="1"/>
</dbReference>
<evidence type="ECO:0000259" key="1">
    <source>
        <dbReference type="PROSITE" id="PS50181"/>
    </source>
</evidence>
<dbReference type="EMBL" id="NKXS01001263">
    <property type="protein sequence ID" value="PIN19520.1"/>
    <property type="molecule type" value="Genomic_DNA"/>
</dbReference>
<keyword evidence="3" id="KW-1185">Reference proteome</keyword>
<dbReference type="InterPro" id="IPR050796">
    <property type="entry name" value="SCF_F-box_component"/>
</dbReference>
<proteinExistence type="predicted"/>